<name>A0A4U2ZBL8_9BACI</name>
<dbReference type="PANTHER" id="PTHR30146:SF109">
    <property type="entry name" value="HTH-TYPE TRANSCRIPTIONAL REGULATOR GALS"/>
    <property type="match status" value="1"/>
</dbReference>
<dbReference type="PANTHER" id="PTHR30146">
    <property type="entry name" value="LACI-RELATED TRANSCRIPTIONAL REPRESSOR"/>
    <property type="match status" value="1"/>
</dbReference>
<reference evidence="5 6" key="1">
    <citation type="submission" date="2019-04" db="EMBL/GenBank/DDBJ databases">
        <title>Lysinibacillus genome sequencing.</title>
        <authorList>
            <person name="Dunlap C."/>
        </authorList>
    </citation>
    <scope>NUCLEOTIDE SEQUENCE [LARGE SCALE GENOMIC DNA]</scope>
    <source>
        <strain evidence="5 6">CCTCC AB 2010389</strain>
    </source>
</reference>
<proteinExistence type="predicted"/>
<dbReference type="AlphaFoldDB" id="A0A4U2ZBL8"/>
<keyword evidence="3" id="KW-0804">Transcription</keyword>
<dbReference type="InterPro" id="IPR028082">
    <property type="entry name" value="Peripla_BP_I"/>
</dbReference>
<accession>A0A4U2ZBL8</accession>
<organism evidence="5 6">
    <name type="scientific">Lysinibacillus mangiferihumi</name>
    <dbReference type="NCBI Taxonomy" id="1130819"/>
    <lineage>
        <taxon>Bacteria</taxon>
        <taxon>Bacillati</taxon>
        <taxon>Bacillota</taxon>
        <taxon>Bacilli</taxon>
        <taxon>Bacillales</taxon>
        <taxon>Bacillaceae</taxon>
        <taxon>Lysinibacillus</taxon>
    </lineage>
</organism>
<dbReference type="SMART" id="SM00354">
    <property type="entry name" value="HTH_LACI"/>
    <property type="match status" value="1"/>
</dbReference>
<dbReference type="SUPFAM" id="SSF53822">
    <property type="entry name" value="Periplasmic binding protein-like I"/>
    <property type="match status" value="1"/>
</dbReference>
<dbReference type="CDD" id="cd01392">
    <property type="entry name" value="HTH_LacI"/>
    <property type="match status" value="1"/>
</dbReference>
<dbReference type="GO" id="GO:0003700">
    <property type="term" value="F:DNA-binding transcription factor activity"/>
    <property type="evidence" value="ECO:0007669"/>
    <property type="project" value="TreeGrafter"/>
</dbReference>
<dbReference type="Gene3D" id="1.10.260.40">
    <property type="entry name" value="lambda repressor-like DNA-binding domains"/>
    <property type="match status" value="1"/>
</dbReference>
<protein>
    <submittedName>
        <fullName evidence="5">LacI family transcriptional regulator</fullName>
    </submittedName>
</protein>
<evidence type="ECO:0000313" key="6">
    <source>
        <dbReference type="Proteomes" id="UP000308744"/>
    </source>
</evidence>
<dbReference type="GO" id="GO:0000976">
    <property type="term" value="F:transcription cis-regulatory region binding"/>
    <property type="evidence" value="ECO:0007669"/>
    <property type="project" value="TreeGrafter"/>
</dbReference>
<dbReference type="PROSITE" id="PS00356">
    <property type="entry name" value="HTH_LACI_1"/>
    <property type="match status" value="1"/>
</dbReference>
<evidence type="ECO:0000313" key="5">
    <source>
        <dbReference type="EMBL" id="TKI71624.1"/>
    </source>
</evidence>
<keyword evidence="1" id="KW-0805">Transcription regulation</keyword>
<dbReference type="RefSeq" id="WP_107894585.1">
    <property type="nucleotide sequence ID" value="NZ_PYWM01000004.1"/>
</dbReference>
<evidence type="ECO:0000259" key="4">
    <source>
        <dbReference type="PROSITE" id="PS50932"/>
    </source>
</evidence>
<sequence>MMRATIYDVAKEAAVSIATVSKVVNDTGQISEKTRNHVKQVMKKLDYEPSTIATALSGKKTKTLGVLVPNIANPFFGEITRVLENIARELDYAIIICSTYNQPEREKEYITLLLRKHVDGIIIATEQLDEETLRKINKRDTPILKFSVQANPNEATGVTTNNFEGGYIAARYLFDKGHHQVGLIGDLSRDSEKKRLQGFCDYFEMQQHAIQASYIISSDSELTEAKKAVDRLLNNTPRPTALFATTDFLAIVAINSATQKGIKVPEELSVVGFDNTIYAQLCQPPLTTIEQPIEEMGKLAIHQLLKIINGEKSIPYEQIVLTPKLIERQTVSSINL</sequence>
<dbReference type="InterPro" id="IPR010982">
    <property type="entry name" value="Lambda_DNA-bd_dom_sf"/>
</dbReference>
<evidence type="ECO:0000256" key="2">
    <source>
        <dbReference type="ARBA" id="ARBA00023125"/>
    </source>
</evidence>
<dbReference type="Pfam" id="PF13377">
    <property type="entry name" value="Peripla_BP_3"/>
    <property type="match status" value="1"/>
</dbReference>
<keyword evidence="2" id="KW-0238">DNA-binding</keyword>
<evidence type="ECO:0000256" key="3">
    <source>
        <dbReference type="ARBA" id="ARBA00023163"/>
    </source>
</evidence>
<dbReference type="Pfam" id="PF00356">
    <property type="entry name" value="LacI"/>
    <property type="match status" value="1"/>
</dbReference>
<dbReference type="SUPFAM" id="SSF47413">
    <property type="entry name" value="lambda repressor-like DNA-binding domains"/>
    <property type="match status" value="1"/>
</dbReference>
<gene>
    <name evidence="5" type="ORF">FC756_04410</name>
</gene>
<dbReference type="InterPro" id="IPR046335">
    <property type="entry name" value="LacI/GalR-like_sensor"/>
</dbReference>
<evidence type="ECO:0000256" key="1">
    <source>
        <dbReference type="ARBA" id="ARBA00023015"/>
    </source>
</evidence>
<keyword evidence="6" id="KW-1185">Reference proteome</keyword>
<dbReference type="PRINTS" id="PR00036">
    <property type="entry name" value="HTHLACI"/>
</dbReference>
<dbReference type="Gene3D" id="3.40.50.2300">
    <property type="match status" value="2"/>
</dbReference>
<dbReference type="InterPro" id="IPR000843">
    <property type="entry name" value="HTH_LacI"/>
</dbReference>
<comment type="caution">
    <text evidence="5">The sequence shown here is derived from an EMBL/GenBank/DDBJ whole genome shotgun (WGS) entry which is preliminary data.</text>
</comment>
<dbReference type="Proteomes" id="UP000308744">
    <property type="component" value="Unassembled WGS sequence"/>
</dbReference>
<dbReference type="EMBL" id="SZPU01000015">
    <property type="protein sequence ID" value="TKI71624.1"/>
    <property type="molecule type" value="Genomic_DNA"/>
</dbReference>
<feature type="domain" description="HTH lacI-type" evidence="4">
    <location>
        <begin position="4"/>
        <end position="58"/>
    </location>
</feature>
<dbReference type="PROSITE" id="PS50932">
    <property type="entry name" value="HTH_LACI_2"/>
    <property type="match status" value="1"/>
</dbReference>